<dbReference type="STRING" id="44576.SAMN05421881_101545"/>
<accession>A0A1H3GII7</accession>
<dbReference type="InterPro" id="IPR016071">
    <property type="entry name" value="Staphylococal_nuclease_OB-fold"/>
</dbReference>
<dbReference type="Pfam" id="PF00565">
    <property type="entry name" value="SNase"/>
    <property type="match status" value="1"/>
</dbReference>
<evidence type="ECO:0000256" key="1">
    <source>
        <dbReference type="ARBA" id="ARBA00022722"/>
    </source>
</evidence>
<dbReference type="GO" id="GO:0016787">
    <property type="term" value="F:hydrolase activity"/>
    <property type="evidence" value="ECO:0007669"/>
    <property type="project" value="UniProtKB-KW"/>
</dbReference>
<evidence type="ECO:0000256" key="2">
    <source>
        <dbReference type="ARBA" id="ARBA00022759"/>
    </source>
</evidence>
<proteinExistence type="predicted"/>
<reference evidence="5 6" key="1">
    <citation type="submission" date="2016-10" db="EMBL/GenBank/DDBJ databases">
        <authorList>
            <person name="de Groot N.N."/>
        </authorList>
    </citation>
    <scope>NUCLEOTIDE SEQUENCE [LARGE SCALE GENOMIC DNA]</scope>
    <source>
        <strain evidence="5 6">Nm1</strain>
    </source>
</reference>
<dbReference type="PANTHER" id="PTHR12302">
    <property type="entry name" value="EBNA2 BINDING PROTEIN P100"/>
    <property type="match status" value="1"/>
</dbReference>
<dbReference type="GO" id="GO:0004519">
    <property type="term" value="F:endonuclease activity"/>
    <property type="evidence" value="ECO:0007669"/>
    <property type="project" value="UniProtKB-KW"/>
</dbReference>
<keyword evidence="6" id="KW-1185">Reference proteome</keyword>
<gene>
    <name evidence="5" type="ORF">SAMN05421881_101545</name>
</gene>
<keyword evidence="1" id="KW-0540">Nuclease</keyword>
<keyword evidence="2 5" id="KW-0255">Endonuclease</keyword>
<dbReference type="RefSeq" id="WP_090413081.1">
    <property type="nucleotide sequence ID" value="NZ_FNOY01000015.1"/>
</dbReference>
<evidence type="ECO:0000256" key="3">
    <source>
        <dbReference type="ARBA" id="ARBA00022801"/>
    </source>
</evidence>
<dbReference type="InterPro" id="IPR025392">
    <property type="entry name" value="DUF4124"/>
</dbReference>
<dbReference type="OrthoDB" id="9805504at2"/>
<dbReference type="PANTHER" id="PTHR12302:SF3">
    <property type="entry name" value="SERINE_THREONINE-PROTEIN KINASE 31"/>
    <property type="match status" value="1"/>
</dbReference>
<keyword evidence="3" id="KW-0378">Hydrolase</keyword>
<dbReference type="SUPFAM" id="SSF50199">
    <property type="entry name" value="Staphylococcal nuclease"/>
    <property type="match status" value="1"/>
</dbReference>
<dbReference type="Proteomes" id="UP000198640">
    <property type="component" value="Unassembled WGS sequence"/>
</dbReference>
<organism evidence="5 6">
    <name type="scientific">Nitrosomonas halophila</name>
    <dbReference type="NCBI Taxonomy" id="44576"/>
    <lineage>
        <taxon>Bacteria</taxon>
        <taxon>Pseudomonadati</taxon>
        <taxon>Pseudomonadota</taxon>
        <taxon>Betaproteobacteria</taxon>
        <taxon>Nitrosomonadales</taxon>
        <taxon>Nitrosomonadaceae</taxon>
        <taxon>Nitrosomonas</taxon>
    </lineage>
</organism>
<protein>
    <submittedName>
        <fullName evidence="5">Endonuclease YncB, thermonuclease family</fullName>
    </submittedName>
</protein>
<dbReference type="Pfam" id="PF13511">
    <property type="entry name" value="DUF4124"/>
    <property type="match status" value="1"/>
</dbReference>
<evidence type="ECO:0000259" key="4">
    <source>
        <dbReference type="PROSITE" id="PS50830"/>
    </source>
</evidence>
<name>A0A1H3GII7_9PROT</name>
<dbReference type="AlphaFoldDB" id="A0A1H3GII7"/>
<dbReference type="Gene3D" id="2.40.50.90">
    <property type="match status" value="1"/>
</dbReference>
<evidence type="ECO:0000313" key="5">
    <source>
        <dbReference type="EMBL" id="SDY03172.1"/>
    </source>
</evidence>
<dbReference type="EMBL" id="FNOY01000015">
    <property type="protein sequence ID" value="SDY03172.1"/>
    <property type="molecule type" value="Genomic_DNA"/>
</dbReference>
<evidence type="ECO:0000313" key="6">
    <source>
        <dbReference type="Proteomes" id="UP000198640"/>
    </source>
</evidence>
<dbReference type="SMART" id="SM00318">
    <property type="entry name" value="SNc"/>
    <property type="match status" value="1"/>
</dbReference>
<feature type="domain" description="TNase-like" evidence="4">
    <location>
        <begin position="70"/>
        <end position="199"/>
    </location>
</feature>
<sequence length="291" mass="33577">MHFTRPSHLHSNLLSPLKKLACLAIALLFLPGPLSVASGVYRSEDARGRITYSDIPTPAAKPLQLNVQPARNWSRVVKVIDGDTIIIEGNKRVRLLGINTPEVESRHRPNEPGGIIAKNWLHHKLQGRNVYLEHDQQKQDRYKRLLAHVYLPNGEHINRSLLEHGLAVVTLLPPNLRHAEDLIQAQQRAERQQLGIWSMQHYAPRDLTKITEKPFGWQRYRARVTALKRSRQYSRLIINDKIDLRIANSDLALFPPLKIYLNKPIEVRGWVTRRNDHFSIRIHHPSALIIR</sequence>
<dbReference type="PROSITE" id="PS50830">
    <property type="entry name" value="TNASE_3"/>
    <property type="match status" value="1"/>
</dbReference>
<dbReference type="InterPro" id="IPR035437">
    <property type="entry name" value="SNase_OB-fold_sf"/>
</dbReference>